<name>A0ACB8BTQ2_9AGAM</name>
<sequence>MSFDLGKAVGFNSAAQPVSWTRKDVITYALGVGAKRDELSLVYELDRSWGPLPTFPVILRLKGEDTDVSLFASKVGAEPVPGLPKLNASRVVHATQSIEVLKDLPVASGSGWKLAGRVVGVHENKSGIIVDTESTLLDPQGIPYAKLYSSAFYLGSKANGIKFSKVIASAPQAKPIPKDRKPDWVIKDKTTPEQALIYRLSGDYNPLHIDPEAGKALGFGDVILHGLSSYGFAARALICGIANGDMRSLRVFGVRFTSPVNPGDELETNAWEVGVGPNGTTEIAFITRNLTTGKVALGNGVAFIKKAEKSKL</sequence>
<proteinExistence type="predicted"/>
<gene>
    <name evidence="1" type="ORF">BV22DRAFT_1030242</name>
</gene>
<evidence type="ECO:0000313" key="2">
    <source>
        <dbReference type="Proteomes" id="UP000790709"/>
    </source>
</evidence>
<reference evidence="1" key="1">
    <citation type="journal article" date="2021" name="New Phytol.">
        <title>Evolutionary innovations through gain and loss of genes in the ectomycorrhizal Boletales.</title>
        <authorList>
            <person name="Wu G."/>
            <person name="Miyauchi S."/>
            <person name="Morin E."/>
            <person name="Kuo A."/>
            <person name="Drula E."/>
            <person name="Varga T."/>
            <person name="Kohler A."/>
            <person name="Feng B."/>
            <person name="Cao Y."/>
            <person name="Lipzen A."/>
            <person name="Daum C."/>
            <person name="Hundley H."/>
            <person name="Pangilinan J."/>
            <person name="Johnson J."/>
            <person name="Barry K."/>
            <person name="LaButti K."/>
            <person name="Ng V."/>
            <person name="Ahrendt S."/>
            <person name="Min B."/>
            <person name="Choi I.G."/>
            <person name="Park H."/>
            <person name="Plett J.M."/>
            <person name="Magnuson J."/>
            <person name="Spatafora J.W."/>
            <person name="Nagy L.G."/>
            <person name="Henrissat B."/>
            <person name="Grigoriev I.V."/>
            <person name="Yang Z.L."/>
            <person name="Xu J."/>
            <person name="Martin F.M."/>
        </authorList>
    </citation>
    <scope>NUCLEOTIDE SEQUENCE</scope>
    <source>
        <strain evidence="1">KUC20120723A-06</strain>
    </source>
</reference>
<accession>A0ACB8BTQ2</accession>
<evidence type="ECO:0000313" key="1">
    <source>
        <dbReference type="EMBL" id="KAH7928852.1"/>
    </source>
</evidence>
<keyword evidence="2" id="KW-1185">Reference proteome</keyword>
<dbReference type="Proteomes" id="UP000790709">
    <property type="component" value="Unassembled WGS sequence"/>
</dbReference>
<protein>
    <submittedName>
        <fullName evidence="1">Uncharacterized protein</fullName>
    </submittedName>
</protein>
<dbReference type="EMBL" id="MU266348">
    <property type="protein sequence ID" value="KAH7928852.1"/>
    <property type="molecule type" value="Genomic_DNA"/>
</dbReference>
<organism evidence="1 2">
    <name type="scientific">Leucogyrophana mollusca</name>
    <dbReference type="NCBI Taxonomy" id="85980"/>
    <lineage>
        <taxon>Eukaryota</taxon>
        <taxon>Fungi</taxon>
        <taxon>Dikarya</taxon>
        <taxon>Basidiomycota</taxon>
        <taxon>Agaricomycotina</taxon>
        <taxon>Agaricomycetes</taxon>
        <taxon>Agaricomycetidae</taxon>
        <taxon>Boletales</taxon>
        <taxon>Boletales incertae sedis</taxon>
        <taxon>Leucogyrophana</taxon>
    </lineage>
</organism>
<comment type="caution">
    <text evidence="1">The sequence shown here is derived from an EMBL/GenBank/DDBJ whole genome shotgun (WGS) entry which is preliminary data.</text>
</comment>